<accession>A0ACC0U1X6</accession>
<proteinExistence type="predicted"/>
<reference evidence="1" key="1">
    <citation type="submission" date="2021-03" db="EMBL/GenBank/DDBJ databases">
        <title>Evolutionary priming and transition to the ectomycorrhizal habit in an iconic lineage of mushroom-forming fungi: is preadaptation a requirement?</title>
        <authorList>
            <consortium name="DOE Joint Genome Institute"/>
            <person name="Looney B.P."/>
            <person name="Miyauchi S."/>
            <person name="Morin E."/>
            <person name="Drula E."/>
            <person name="Courty P.E."/>
            <person name="Chicoki N."/>
            <person name="Fauchery L."/>
            <person name="Kohler A."/>
            <person name="Kuo A."/>
            <person name="LaButti K."/>
            <person name="Pangilinan J."/>
            <person name="Lipzen A."/>
            <person name="Riley R."/>
            <person name="Andreopoulos W."/>
            <person name="He G."/>
            <person name="Johnson J."/>
            <person name="Barry K.W."/>
            <person name="Grigoriev I.V."/>
            <person name="Nagy L."/>
            <person name="Hibbett D."/>
            <person name="Henrissat B."/>
            <person name="Matheny P.B."/>
            <person name="Labbe J."/>
            <person name="Martin A.F."/>
        </authorList>
    </citation>
    <scope>NUCLEOTIDE SEQUENCE</scope>
    <source>
        <strain evidence="1">BPL698</strain>
    </source>
</reference>
<sequence>MRTYSIFAMFCLASGIVPSLALPSDNLPTSSRSTSPLKLFRRKHGPTLRPEVENTIRETANDVIERLLPQWENLSPHERRQTRRFMELTAPRLAKNDHTVSVRAQREALYGQNGGNA</sequence>
<evidence type="ECO:0000313" key="1">
    <source>
        <dbReference type="EMBL" id="KAI9455893.1"/>
    </source>
</evidence>
<gene>
    <name evidence="1" type="ORF">F5148DRAFT_1225237</name>
</gene>
<dbReference type="EMBL" id="JAGFNK010000244">
    <property type="protein sequence ID" value="KAI9455893.1"/>
    <property type="molecule type" value="Genomic_DNA"/>
</dbReference>
<name>A0ACC0U1X6_9AGAM</name>
<protein>
    <submittedName>
        <fullName evidence="1">Uncharacterized protein</fullName>
    </submittedName>
</protein>
<comment type="caution">
    <text evidence="1">The sequence shown here is derived from an EMBL/GenBank/DDBJ whole genome shotgun (WGS) entry which is preliminary data.</text>
</comment>
<dbReference type="Proteomes" id="UP001207468">
    <property type="component" value="Unassembled WGS sequence"/>
</dbReference>
<evidence type="ECO:0000313" key="2">
    <source>
        <dbReference type="Proteomes" id="UP001207468"/>
    </source>
</evidence>
<keyword evidence="2" id="KW-1185">Reference proteome</keyword>
<organism evidence="1 2">
    <name type="scientific">Russula earlei</name>
    <dbReference type="NCBI Taxonomy" id="71964"/>
    <lineage>
        <taxon>Eukaryota</taxon>
        <taxon>Fungi</taxon>
        <taxon>Dikarya</taxon>
        <taxon>Basidiomycota</taxon>
        <taxon>Agaricomycotina</taxon>
        <taxon>Agaricomycetes</taxon>
        <taxon>Russulales</taxon>
        <taxon>Russulaceae</taxon>
        <taxon>Russula</taxon>
    </lineage>
</organism>